<feature type="domain" description="Lon N-terminal" evidence="1">
    <location>
        <begin position="1"/>
        <end position="192"/>
    </location>
</feature>
<dbReference type="SMART" id="SM00464">
    <property type="entry name" value="LON"/>
    <property type="match status" value="1"/>
</dbReference>
<reference evidence="4" key="1">
    <citation type="submission" date="2020-05" db="EMBL/GenBank/DDBJ databases">
        <authorList>
            <person name="Chiriac C."/>
            <person name="Salcher M."/>
            <person name="Ghai R."/>
            <person name="Kavagutti S V."/>
        </authorList>
    </citation>
    <scope>NUCLEOTIDE SEQUENCE</scope>
</reference>
<dbReference type="Gene3D" id="2.30.130.40">
    <property type="entry name" value="LON domain-like"/>
    <property type="match status" value="1"/>
</dbReference>
<evidence type="ECO:0000313" key="7">
    <source>
        <dbReference type="EMBL" id="CAB5028735.1"/>
    </source>
</evidence>
<dbReference type="InterPro" id="IPR003111">
    <property type="entry name" value="Lon_prtase_N"/>
</dbReference>
<name>A0A6J6XD88_9ZZZZ</name>
<dbReference type="EMBL" id="CAFAAL010000012">
    <property type="protein sequence ID" value="CAB4794702.1"/>
    <property type="molecule type" value="Genomic_DNA"/>
</dbReference>
<dbReference type="EMBL" id="CAEZZP010000120">
    <property type="protein sequence ID" value="CAB4782122.1"/>
    <property type="molecule type" value="Genomic_DNA"/>
</dbReference>
<dbReference type="EMBL" id="CAFBMF010000056">
    <property type="protein sequence ID" value="CAB4901763.1"/>
    <property type="molecule type" value="Genomic_DNA"/>
</dbReference>
<dbReference type="Pfam" id="PF02190">
    <property type="entry name" value="LON_substr_bdg"/>
    <property type="match status" value="1"/>
</dbReference>
<evidence type="ECO:0000313" key="6">
    <source>
        <dbReference type="EMBL" id="CAB4901763.1"/>
    </source>
</evidence>
<dbReference type="EMBL" id="CAEZYH010000027">
    <property type="protein sequence ID" value="CAB4718251.1"/>
    <property type="molecule type" value="Genomic_DNA"/>
</dbReference>
<dbReference type="AlphaFoldDB" id="A0A6J6XD88"/>
<organism evidence="4">
    <name type="scientific">freshwater metagenome</name>
    <dbReference type="NCBI Taxonomy" id="449393"/>
    <lineage>
        <taxon>unclassified sequences</taxon>
        <taxon>metagenomes</taxon>
        <taxon>ecological metagenomes</taxon>
    </lineage>
</organism>
<dbReference type="EMBL" id="CAFBPS010000045">
    <property type="protein sequence ID" value="CAB5028735.1"/>
    <property type="molecule type" value="Genomic_DNA"/>
</dbReference>
<sequence>MFPLGTPLVPGSLLPLQIFEPRYQQMMSDVLEAIDPEFGVVLIERGHEVGGGDIRSMAGTVARIVETQVAADGRRMVLALGIRRLRVHEWLPDAPYPIALVNDWPDKSLVEIDSAEASRLFDKVIEVSSLFEKLGGPPLRVADIELSTDASFASFQLVALAPIGPADRQRLLVCEDAARRLELLESALSDVEAACRFRLQGE</sequence>
<dbReference type="PANTHER" id="PTHR46732:SF8">
    <property type="entry name" value="ATP-DEPENDENT PROTEASE LA (LON) DOMAIN PROTEIN"/>
    <property type="match status" value="1"/>
</dbReference>
<dbReference type="SUPFAM" id="SSF88697">
    <property type="entry name" value="PUA domain-like"/>
    <property type="match status" value="1"/>
</dbReference>
<evidence type="ECO:0000313" key="5">
    <source>
        <dbReference type="EMBL" id="CAB4880527.1"/>
    </source>
</evidence>
<protein>
    <submittedName>
        <fullName evidence="4">Unannotated protein</fullName>
    </submittedName>
</protein>
<proteinExistence type="predicted"/>
<dbReference type="InterPro" id="IPR046336">
    <property type="entry name" value="Lon_prtase_N_sf"/>
</dbReference>
<dbReference type="EMBL" id="CAFBLJ010000116">
    <property type="protein sequence ID" value="CAB4880527.1"/>
    <property type="molecule type" value="Genomic_DNA"/>
</dbReference>
<evidence type="ECO:0000313" key="4">
    <source>
        <dbReference type="EMBL" id="CAB4794702.1"/>
    </source>
</evidence>
<evidence type="ECO:0000313" key="2">
    <source>
        <dbReference type="EMBL" id="CAB4718251.1"/>
    </source>
</evidence>
<gene>
    <name evidence="2" type="ORF">UFOPK2658_00839</name>
    <name evidence="3" type="ORF">UFOPK2880_01513</name>
    <name evidence="4" type="ORF">UFOPK3004_00278</name>
    <name evidence="5" type="ORF">UFOPK3304_01601</name>
    <name evidence="6" type="ORF">UFOPK3494_00975</name>
    <name evidence="7" type="ORF">UFOPK4134_00769</name>
</gene>
<evidence type="ECO:0000259" key="1">
    <source>
        <dbReference type="PROSITE" id="PS51787"/>
    </source>
</evidence>
<dbReference type="InterPro" id="IPR015947">
    <property type="entry name" value="PUA-like_sf"/>
</dbReference>
<dbReference type="PROSITE" id="PS51787">
    <property type="entry name" value="LON_N"/>
    <property type="match status" value="1"/>
</dbReference>
<dbReference type="PANTHER" id="PTHR46732">
    <property type="entry name" value="ATP-DEPENDENT PROTEASE LA (LON) DOMAIN PROTEIN"/>
    <property type="match status" value="1"/>
</dbReference>
<evidence type="ECO:0000313" key="3">
    <source>
        <dbReference type="EMBL" id="CAB4782122.1"/>
    </source>
</evidence>
<accession>A0A6J6XD88</accession>